<dbReference type="SMART" id="SM00368">
    <property type="entry name" value="LRR_RI"/>
    <property type="match status" value="6"/>
</dbReference>
<evidence type="ECO:0000313" key="5">
    <source>
        <dbReference type="Proteomes" id="UP000319801"/>
    </source>
</evidence>
<dbReference type="OrthoDB" id="120976at2759"/>
<keyword evidence="3" id="KW-0677">Repeat</keyword>
<accession>A0A556VUC7</accession>
<dbReference type="SUPFAM" id="SSF52047">
    <property type="entry name" value="RNI-like"/>
    <property type="match status" value="1"/>
</dbReference>
<evidence type="ECO:0000256" key="1">
    <source>
        <dbReference type="ARBA" id="ARBA00004496"/>
    </source>
</evidence>
<dbReference type="Proteomes" id="UP000319801">
    <property type="component" value="Unassembled WGS sequence"/>
</dbReference>
<comment type="subcellular location">
    <subcellularLocation>
        <location evidence="1">Cytoplasm</location>
    </subcellularLocation>
</comment>
<gene>
    <name evidence="4" type="ORF">Baya_16096</name>
</gene>
<keyword evidence="5" id="KW-1185">Reference proteome</keyword>
<comment type="caution">
    <text evidence="4">The sequence shown here is derived from an EMBL/GenBank/DDBJ whole genome shotgun (WGS) entry which is preliminary data.</text>
</comment>
<name>A0A556VUC7_BAGYA</name>
<evidence type="ECO:0000256" key="2">
    <source>
        <dbReference type="ARBA" id="ARBA00022490"/>
    </source>
</evidence>
<organism evidence="4 5">
    <name type="scientific">Bagarius yarrelli</name>
    <name type="common">Goonch</name>
    <name type="synonym">Bagrus yarrelli</name>
    <dbReference type="NCBI Taxonomy" id="175774"/>
    <lineage>
        <taxon>Eukaryota</taxon>
        <taxon>Metazoa</taxon>
        <taxon>Chordata</taxon>
        <taxon>Craniata</taxon>
        <taxon>Vertebrata</taxon>
        <taxon>Euteleostomi</taxon>
        <taxon>Actinopterygii</taxon>
        <taxon>Neopterygii</taxon>
        <taxon>Teleostei</taxon>
        <taxon>Ostariophysi</taxon>
        <taxon>Siluriformes</taxon>
        <taxon>Sisoridae</taxon>
        <taxon>Sisorinae</taxon>
        <taxon>Bagarius</taxon>
    </lineage>
</organism>
<proteinExistence type="predicted"/>
<dbReference type="InterPro" id="IPR032675">
    <property type="entry name" value="LRR_dom_sf"/>
</dbReference>
<evidence type="ECO:0000313" key="4">
    <source>
        <dbReference type="EMBL" id="TTP91402.1"/>
    </source>
</evidence>
<keyword evidence="2" id="KW-0963">Cytoplasm</keyword>
<sequence length="469" mass="51918">MEMAKELICGLGKLAEQCMSVTCTHSDLIRCGLQPFLGSQILSDILRISTDDATSSDATFSFMSPIFKDFLRAVSFYLDYNNHRILKTSMEIHDYHFFLAGLSDPMQRKLLETAVGLFNSGQLSKFHSWLMRTAAELLPGMNKTNHWQVLRLLHHTLSPTLVKQSVGSCKWRLIGYGGMQEADCAALAFVVRCLGEMQHLNLYMSSLTEEQAEKLMSVFRLAKTINLDQSSVNVSVMKHFARALKEGQATEVSLSHCKLGDEAVKILCSSITHSSLHTLNLWDCCVTPACSEVLAEMLTVSKLCVLNLGANEFNDEGLARLITALGTSMCTLQNLCLNDCQLTGSCCPALSAALQSEHCSLTDLDLSVNELDESGALLICEALKSPNCSLENLEMVDLTDACLNELCDAVMACGSLTNLILKNNNLTDVSVPRLVELVRDRPVLQLNVQYNDFSEDVFELMDSYETIRY</sequence>
<reference evidence="4 5" key="1">
    <citation type="journal article" date="2019" name="Genome Biol. Evol.">
        <title>Whole-Genome Sequencing of the Giant Devil Catfish, Bagarius yarrelli.</title>
        <authorList>
            <person name="Jiang W."/>
            <person name="Lv Y."/>
            <person name="Cheng L."/>
            <person name="Yang K."/>
            <person name="Chao B."/>
            <person name="Wang X."/>
            <person name="Li Y."/>
            <person name="Pan X."/>
            <person name="You X."/>
            <person name="Zhang Y."/>
            <person name="Yang J."/>
            <person name="Li J."/>
            <person name="Zhang X."/>
            <person name="Liu S."/>
            <person name="Sun C."/>
            <person name="Yang J."/>
            <person name="Shi Q."/>
        </authorList>
    </citation>
    <scope>NUCLEOTIDE SEQUENCE [LARGE SCALE GENOMIC DNA]</scope>
    <source>
        <strain evidence="4">JWS20170419001</strain>
        <tissue evidence="4">Muscle</tissue>
    </source>
</reference>
<evidence type="ECO:0000256" key="3">
    <source>
        <dbReference type="ARBA" id="ARBA00022737"/>
    </source>
</evidence>
<protein>
    <submittedName>
        <fullName evidence="4">NACHT, LRR and PYD domains-containing protein 3</fullName>
    </submittedName>
</protein>
<dbReference type="Gene3D" id="3.80.10.10">
    <property type="entry name" value="Ribonuclease Inhibitor"/>
    <property type="match status" value="2"/>
</dbReference>
<dbReference type="PANTHER" id="PTHR45690">
    <property type="entry name" value="NACHT, LRR AND PYD DOMAINS-CONTAINING PROTEIN 12"/>
    <property type="match status" value="1"/>
</dbReference>
<dbReference type="AlphaFoldDB" id="A0A556VUC7"/>
<dbReference type="PANTHER" id="PTHR45690:SF19">
    <property type="entry name" value="NACHT, LRR AND PYD DOMAINS-CONTAINING PROTEIN 3"/>
    <property type="match status" value="1"/>
</dbReference>
<dbReference type="GO" id="GO:0005737">
    <property type="term" value="C:cytoplasm"/>
    <property type="evidence" value="ECO:0007669"/>
    <property type="project" value="UniProtKB-SubCell"/>
</dbReference>
<dbReference type="InterPro" id="IPR050637">
    <property type="entry name" value="NLRP_innate_immun_reg"/>
</dbReference>
<dbReference type="EMBL" id="VCAZ01000262">
    <property type="protein sequence ID" value="TTP91402.1"/>
    <property type="molecule type" value="Genomic_DNA"/>
</dbReference>